<dbReference type="Proteomes" id="UP000441336">
    <property type="component" value="Unassembled WGS sequence"/>
</dbReference>
<keyword evidence="1" id="KW-0805">Transcription regulation</keyword>
<dbReference type="PANTHER" id="PTHR46796">
    <property type="entry name" value="HTH-TYPE TRANSCRIPTIONAL ACTIVATOR RHAS-RELATED"/>
    <property type="match status" value="1"/>
</dbReference>
<feature type="domain" description="HTH araC/xylS-type" evidence="4">
    <location>
        <begin position="157"/>
        <end position="258"/>
    </location>
</feature>
<keyword evidence="2" id="KW-0238">DNA-binding</keyword>
<proteinExistence type="predicted"/>
<protein>
    <submittedName>
        <fullName evidence="5">Helix-turn-helix domain-containing protein</fullName>
    </submittedName>
</protein>
<name>A0A7K1T8N7_9BACT</name>
<dbReference type="GO" id="GO:0043565">
    <property type="term" value="F:sequence-specific DNA binding"/>
    <property type="evidence" value="ECO:0007669"/>
    <property type="project" value="InterPro"/>
</dbReference>
<dbReference type="InterPro" id="IPR050204">
    <property type="entry name" value="AraC_XylS_family_regulators"/>
</dbReference>
<dbReference type="PROSITE" id="PS01124">
    <property type="entry name" value="HTH_ARAC_FAMILY_2"/>
    <property type="match status" value="1"/>
</dbReference>
<dbReference type="SUPFAM" id="SSF46689">
    <property type="entry name" value="Homeodomain-like"/>
    <property type="match status" value="1"/>
</dbReference>
<dbReference type="InterPro" id="IPR018060">
    <property type="entry name" value="HTH_AraC"/>
</dbReference>
<dbReference type="AlphaFoldDB" id="A0A7K1T8N7"/>
<evidence type="ECO:0000256" key="2">
    <source>
        <dbReference type="ARBA" id="ARBA00023125"/>
    </source>
</evidence>
<dbReference type="SMART" id="SM00342">
    <property type="entry name" value="HTH_ARAC"/>
    <property type="match status" value="1"/>
</dbReference>
<dbReference type="Gene3D" id="1.10.10.60">
    <property type="entry name" value="Homeodomain-like"/>
    <property type="match status" value="1"/>
</dbReference>
<evidence type="ECO:0000313" key="6">
    <source>
        <dbReference type="Proteomes" id="UP000441336"/>
    </source>
</evidence>
<organism evidence="5 6">
    <name type="scientific">Hymenobacter ginkgonis</name>
    <dbReference type="NCBI Taxonomy" id="2682976"/>
    <lineage>
        <taxon>Bacteria</taxon>
        <taxon>Pseudomonadati</taxon>
        <taxon>Bacteroidota</taxon>
        <taxon>Cytophagia</taxon>
        <taxon>Cytophagales</taxon>
        <taxon>Hymenobacteraceae</taxon>
        <taxon>Hymenobacter</taxon>
    </lineage>
</organism>
<dbReference type="EMBL" id="WQKZ01000001">
    <property type="protein sequence ID" value="MVN74764.1"/>
    <property type="molecule type" value="Genomic_DNA"/>
</dbReference>
<dbReference type="InterPro" id="IPR009057">
    <property type="entry name" value="Homeodomain-like_sf"/>
</dbReference>
<keyword evidence="6" id="KW-1185">Reference proteome</keyword>
<reference evidence="5 6" key="1">
    <citation type="submission" date="2019-12" db="EMBL/GenBank/DDBJ databases">
        <title>Hymenobacter sp. HMF4947 Genome sequencing and assembly.</title>
        <authorList>
            <person name="Kang H."/>
            <person name="Cha I."/>
            <person name="Kim H."/>
            <person name="Joh K."/>
        </authorList>
    </citation>
    <scope>NUCLEOTIDE SEQUENCE [LARGE SCALE GENOMIC DNA]</scope>
    <source>
        <strain evidence="5 6">HMF4947</strain>
    </source>
</reference>
<evidence type="ECO:0000256" key="1">
    <source>
        <dbReference type="ARBA" id="ARBA00023015"/>
    </source>
</evidence>
<accession>A0A7K1T8N7</accession>
<evidence type="ECO:0000256" key="3">
    <source>
        <dbReference type="ARBA" id="ARBA00023163"/>
    </source>
</evidence>
<sequence length="273" mass="30413">MIVQSFAPAEELRPFVCGYLYGCSTYAAPQVLPTIPRGLPALLIITKESGTPLEFLQPIQSGPLTTGVYLLGQATQYWMLKVSATQAYMVALQPMALSGLGIAMADFTDSVVKLDGLLPEYQFLADQLAAETTQLGQLAVLDAFLKRLFRNAIARPSEVNGAIQRIFQTQGQVKVGQLCVQERVSSRSLTRKFTDQIGLAPKQYAHLIRFRAVMHHLLRTPTVTWLDVVHRFGYYDQSHFIKDFQHFTGHSPTQYFSANQDFDGCFIKAVAAF</sequence>
<comment type="caution">
    <text evidence="5">The sequence shown here is derived from an EMBL/GenBank/DDBJ whole genome shotgun (WGS) entry which is preliminary data.</text>
</comment>
<keyword evidence="3" id="KW-0804">Transcription</keyword>
<gene>
    <name evidence="5" type="ORF">GO988_00325</name>
</gene>
<evidence type="ECO:0000259" key="4">
    <source>
        <dbReference type="PROSITE" id="PS01124"/>
    </source>
</evidence>
<dbReference type="PANTHER" id="PTHR46796:SF13">
    <property type="entry name" value="HTH-TYPE TRANSCRIPTIONAL ACTIVATOR RHAS"/>
    <property type="match status" value="1"/>
</dbReference>
<dbReference type="GO" id="GO:0003700">
    <property type="term" value="F:DNA-binding transcription factor activity"/>
    <property type="evidence" value="ECO:0007669"/>
    <property type="project" value="InterPro"/>
</dbReference>
<evidence type="ECO:0000313" key="5">
    <source>
        <dbReference type="EMBL" id="MVN74764.1"/>
    </source>
</evidence>
<dbReference type="Pfam" id="PF12833">
    <property type="entry name" value="HTH_18"/>
    <property type="match status" value="1"/>
</dbReference>